<dbReference type="PIRSF" id="PIRSF017393">
    <property type="entry name" value="MTase_SAV2177"/>
    <property type="match status" value="1"/>
</dbReference>
<evidence type="ECO:0008006" key="3">
    <source>
        <dbReference type="Google" id="ProtNLM"/>
    </source>
</evidence>
<comment type="caution">
    <text evidence="1">The sequence shown here is derived from an EMBL/GenBank/DDBJ whole genome shotgun (WGS) entry which is preliminary data.</text>
</comment>
<name>A0A8J3QRY4_9ACTN</name>
<dbReference type="EMBL" id="BONZ01000021">
    <property type="protein sequence ID" value="GIH14016.1"/>
    <property type="molecule type" value="Genomic_DNA"/>
</dbReference>
<evidence type="ECO:0000313" key="1">
    <source>
        <dbReference type="EMBL" id="GIH14016.1"/>
    </source>
</evidence>
<dbReference type="Proteomes" id="UP000642748">
    <property type="component" value="Unassembled WGS sequence"/>
</dbReference>
<dbReference type="RefSeq" id="WP_203917689.1">
    <property type="nucleotide sequence ID" value="NZ_BONZ01000021.1"/>
</dbReference>
<dbReference type="Pfam" id="PF04672">
    <property type="entry name" value="Methyltransf_19"/>
    <property type="match status" value="1"/>
</dbReference>
<reference evidence="1" key="1">
    <citation type="submission" date="2021-01" db="EMBL/GenBank/DDBJ databases">
        <title>Whole genome shotgun sequence of Rugosimonospora africana NBRC 104875.</title>
        <authorList>
            <person name="Komaki H."/>
            <person name="Tamura T."/>
        </authorList>
    </citation>
    <scope>NUCLEOTIDE SEQUENCE</scope>
    <source>
        <strain evidence="1">NBRC 104875</strain>
    </source>
</reference>
<dbReference type="InterPro" id="IPR029063">
    <property type="entry name" value="SAM-dependent_MTases_sf"/>
</dbReference>
<accession>A0A8J3QRY4</accession>
<sequence>MRPDWAPPEVDVDRPASSRIYDYMLGGSHNFAADREVAERAIAAMPELPAVLRENRAFLGRAVRYLAAEAGVDQFLDLGSGMPTAGNVHEIAGAINPAARVVYVDLDPVAVAHSQAILGDHPRSDAIHADLRDPLEVLAHPAVRDLLDRDRPIAVLLVATLHFVPDEQRPERILGQLREALAPGSYLALSHASADGRPPAGQRDAQAVYARSDNAVLMRSRAEIARLLDGWRLVPPGIVRCPAWHPEPGRELGPEADQFPGYAAIGRLA</sequence>
<evidence type="ECO:0000313" key="2">
    <source>
        <dbReference type="Proteomes" id="UP000642748"/>
    </source>
</evidence>
<dbReference type="AlphaFoldDB" id="A0A8J3QRY4"/>
<keyword evidence="2" id="KW-1185">Reference proteome</keyword>
<protein>
    <recommendedName>
        <fullName evidence="3">S-adenosyl methyltransferase</fullName>
    </recommendedName>
</protein>
<dbReference type="CDD" id="cd02440">
    <property type="entry name" value="AdoMet_MTases"/>
    <property type="match status" value="1"/>
</dbReference>
<proteinExistence type="predicted"/>
<dbReference type="InterPro" id="IPR006764">
    <property type="entry name" value="SAM_dep_MeTrfase_SAV2177_type"/>
</dbReference>
<dbReference type="SUPFAM" id="SSF53335">
    <property type="entry name" value="S-adenosyl-L-methionine-dependent methyltransferases"/>
    <property type="match status" value="1"/>
</dbReference>
<organism evidence="1 2">
    <name type="scientific">Rugosimonospora africana</name>
    <dbReference type="NCBI Taxonomy" id="556532"/>
    <lineage>
        <taxon>Bacteria</taxon>
        <taxon>Bacillati</taxon>
        <taxon>Actinomycetota</taxon>
        <taxon>Actinomycetes</taxon>
        <taxon>Micromonosporales</taxon>
        <taxon>Micromonosporaceae</taxon>
        <taxon>Rugosimonospora</taxon>
    </lineage>
</organism>
<dbReference type="Gene3D" id="3.40.50.150">
    <property type="entry name" value="Vaccinia Virus protein VP39"/>
    <property type="match status" value="1"/>
</dbReference>
<gene>
    <name evidence="1" type="ORF">Raf01_21880</name>
</gene>